<reference evidence="1 2" key="1">
    <citation type="submission" date="2017-03" db="EMBL/GenBank/DDBJ databases">
        <title>Genome sequence of Clostridium hungatei DSM 14427.</title>
        <authorList>
            <person name="Poehlein A."/>
            <person name="Daniel R."/>
        </authorList>
    </citation>
    <scope>NUCLEOTIDE SEQUENCE [LARGE SCALE GENOMIC DNA]</scope>
    <source>
        <strain evidence="1 2">DSM 14427</strain>
    </source>
</reference>
<accession>A0A1V4SK95</accession>
<dbReference type="AlphaFoldDB" id="A0A1V4SK95"/>
<keyword evidence="2" id="KW-1185">Reference proteome</keyword>
<sequence>MVVGVFGGVEGVLCGEYVFPHQVSFGVVLVFCPSAAAVGDCCQAAVFVIGIAFCYEPVGGRYAVQFCFVLPGLFRYFSSGFVIGYSGIAVEPFFHRYPFFGRVVSSVIFIPGGVSHGIGG</sequence>
<dbReference type="EMBL" id="MZGX01000010">
    <property type="protein sequence ID" value="OPX44322.1"/>
    <property type="molecule type" value="Genomic_DNA"/>
</dbReference>
<evidence type="ECO:0000313" key="1">
    <source>
        <dbReference type="EMBL" id="OPX44322.1"/>
    </source>
</evidence>
<protein>
    <submittedName>
        <fullName evidence="1">Uncharacterized protein</fullName>
    </submittedName>
</protein>
<evidence type="ECO:0000313" key="2">
    <source>
        <dbReference type="Proteomes" id="UP000191554"/>
    </source>
</evidence>
<dbReference type="Proteomes" id="UP000191554">
    <property type="component" value="Unassembled WGS sequence"/>
</dbReference>
<organism evidence="1 2">
    <name type="scientific">Ruminiclostridium hungatei</name>
    <name type="common">Clostridium hungatei</name>
    <dbReference type="NCBI Taxonomy" id="48256"/>
    <lineage>
        <taxon>Bacteria</taxon>
        <taxon>Bacillati</taxon>
        <taxon>Bacillota</taxon>
        <taxon>Clostridia</taxon>
        <taxon>Eubacteriales</taxon>
        <taxon>Oscillospiraceae</taxon>
        <taxon>Ruminiclostridium</taxon>
    </lineage>
</organism>
<gene>
    <name evidence="1" type="ORF">CLHUN_18770</name>
</gene>
<proteinExistence type="predicted"/>
<comment type="caution">
    <text evidence="1">The sequence shown here is derived from an EMBL/GenBank/DDBJ whole genome shotgun (WGS) entry which is preliminary data.</text>
</comment>
<name>A0A1V4SK95_RUMHU</name>